<organism evidence="2 3">
    <name type="scientific">Campylobacter geochelonis</name>
    <dbReference type="NCBI Taxonomy" id="1780362"/>
    <lineage>
        <taxon>Bacteria</taxon>
        <taxon>Pseudomonadati</taxon>
        <taxon>Campylobacterota</taxon>
        <taxon>Epsilonproteobacteria</taxon>
        <taxon>Campylobacterales</taxon>
        <taxon>Campylobacteraceae</taxon>
        <taxon>Campylobacter</taxon>
    </lineage>
</organism>
<keyword evidence="1" id="KW-0812">Transmembrane</keyword>
<keyword evidence="3" id="KW-1185">Reference proteome</keyword>
<keyword evidence="1" id="KW-0472">Membrane</keyword>
<protein>
    <submittedName>
        <fullName evidence="2">Uncharacterized protein</fullName>
    </submittedName>
</protein>
<reference evidence="2 3" key="1">
    <citation type="submission" date="2016-02" db="EMBL/GenBank/DDBJ databases">
        <authorList>
            <consortium name="Pathogen Informatics"/>
        </authorList>
    </citation>
    <scope>NUCLEOTIDE SEQUENCE [LARGE SCALE GENOMIC DNA]</scope>
    <source>
        <strain evidence="2 3">RC20</strain>
    </source>
</reference>
<accession>A0A128EHE4</accession>
<dbReference type="EMBL" id="FIZP01000004">
    <property type="protein sequence ID" value="CZE47772.1"/>
    <property type="molecule type" value="Genomic_DNA"/>
</dbReference>
<gene>
    <name evidence="2" type="ORF">ERS672216_01056</name>
</gene>
<dbReference type="Proteomes" id="UP000069632">
    <property type="component" value="Unassembled WGS sequence"/>
</dbReference>
<dbReference type="AlphaFoldDB" id="A0A128EHE4"/>
<feature type="transmembrane region" description="Helical" evidence="1">
    <location>
        <begin position="20"/>
        <end position="38"/>
    </location>
</feature>
<evidence type="ECO:0000313" key="3">
    <source>
        <dbReference type="Proteomes" id="UP000069632"/>
    </source>
</evidence>
<proteinExistence type="predicted"/>
<keyword evidence="1" id="KW-1133">Transmembrane helix</keyword>
<evidence type="ECO:0000313" key="2">
    <source>
        <dbReference type="EMBL" id="CZE47772.1"/>
    </source>
</evidence>
<name>A0A128EHE4_9BACT</name>
<evidence type="ECO:0000256" key="1">
    <source>
        <dbReference type="SAM" id="Phobius"/>
    </source>
</evidence>
<sequence length="70" mass="8687">MDAEKQEEALSSQKDNVVPWIFSEVFFSRFYLLVFMLYEHEGYKINKKYLRIVYINYVRMMTKFFERNLV</sequence>